<evidence type="ECO:0000256" key="3">
    <source>
        <dbReference type="SAM" id="SignalP"/>
    </source>
</evidence>
<accession>A0A140KMF2</accession>
<dbReference type="AlphaFoldDB" id="A0A140KMF2"/>
<dbReference type="EMBL" id="LK056653">
    <property type="protein sequence ID" value="CDR87283.1"/>
    <property type="molecule type" value="Genomic_DNA"/>
</dbReference>
<protein>
    <submittedName>
        <fullName evidence="4">Uncharacterized protein</fullName>
    </submittedName>
</protein>
<evidence type="ECO:0000256" key="1">
    <source>
        <dbReference type="SAM" id="MobiDB-lite"/>
    </source>
</evidence>
<organism evidence="4">
    <name type="scientific">Sporisorium scitamineum</name>
    <dbReference type="NCBI Taxonomy" id="49012"/>
    <lineage>
        <taxon>Eukaryota</taxon>
        <taxon>Fungi</taxon>
        <taxon>Dikarya</taxon>
        <taxon>Basidiomycota</taxon>
        <taxon>Ustilaginomycotina</taxon>
        <taxon>Ustilaginomycetes</taxon>
        <taxon>Ustilaginales</taxon>
        <taxon>Ustilaginaceae</taxon>
        <taxon>Sporisorium</taxon>
    </lineage>
</organism>
<feature type="compositionally biased region" description="Low complexity" evidence="1">
    <location>
        <begin position="396"/>
        <end position="410"/>
    </location>
</feature>
<feature type="compositionally biased region" description="Low complexity" evidence="1">
    <location>
        <begin position="374"/>
        <end position="383"/>
    </location>
</feature>
<proteinExistence type="predicted"/>
<feature type="compositionally biased region" description="Polar residues" evidence="1">
    <location>
        <begin position="153"/>
        <end position="168"/>
    </location>
</feature>
<evidence type="ECO:0000256" key="2">
    <source>
        <dbReference type="SAM" id="Phobius"/>
    </source>
</evidence>
<keyword evidence="2" id="KW-0472">Membrane</keyword>
<reference evidence="4" key="1">
    <citation type="submission" date="2014-06" db="EMBL/GenBank/DDBJ databases">
        <authorList>
            <person name="Ju J."/>
            <person name="Zhang J."/>
        </authorList>
    </citation>
    <scope>NUCLEOTIDE SEQUENCE</scope>
    <source>
        <strain evidence="4">SscI8</strain>
    </source>
</reference>
<keyword evidence="3" id="KW-0732">Signal</keyword>
<feature type="region of interest" description="Disordered" evidence="1">
    <location>
        <begin position="370"/>
        <end position="438"/>
    </location>
</feature>
<dbReference type="OrthoDB" id="2553670at2759"/>
<feature type="chain" id="PRO_5007303082" evidence="3">
    <location>
        <begin position="23"/>
        <end position="438"/>
    </location>
</feature>
<keyword evidence="2" id="KW-1133">Transmembrane helix</keyword>
<feature type="region of interest" description="Disordered" evidence="1">
    <location>
        <begin position="109"/>
        <end position="195"/>
    </location>
</feature>
<keyword evidence="2" id="KW-0812">Transmembrane</keyword>
<feature type="signal peptide" evidence="3">
    <location>
        <begin position="1"/>
        <end position="22"/>
    </location>
</feature>
<name>A0A140KMF2_9BASI</name>
<feature type="compositionally biased region" description="Basic and acidic residues" evidence="1">
    <location>
        <begin position="184"/>
        <end position="194"/>
    </location>
</feature>
<gene>
    <name evidence="4" type="ORF">SPSC_00409</name>
</gene>
<evidence type="ECO:0000313" key="4">
    <source>
        <dbReference type="EMBL" id="CDR87283.1"/>
    </source>
</evidence>
<sequence length="438" mass="46512">MVLAQSARSGLLILSSALCASAFPIRDGPSVFAPDAAVALQKRAIMKGDNYIPLGNTTVPLSPLLLVFAGLAAAFVGLVIALVRIFVPSCMSRTSRIVLEERERARQDLRVRGAISPRGSPGGSPTPEGSTPTHVHARRFPPNKPPRPLGRNSRGSFTPGDSSTSTLVSKRPPHGYRGTSFSLKEARKNTDRSYRSSLSGLQLPLLNSSESSSGSSTLHINARDSAMSERAKYPITATNEPNAPRNGERPRLGFGTRHLQRTSSIGKGADLQRTRSGRQKAEIAVQPRAVAPAYAQQWRRGDSNTNQHPLQTAANRRDSVLSMGEMSSSAGHSYLESNATSRIGSFSNMSGNPLQPLSMPIFGVGAHANPAWASPRSSSRSPSLDYGSPDPSRLGAVHNAASNSRNSSVSGLFDSDGSDHSAPHTAVLIPSRATSITR</sequence>
<feature type="compositionally biased region" description="Low complexity" evidence="1">
    <location>
        <begin position="116"/>
        <end position="133"/>
    </location>
</feature>
<feature type="transmembrane region" description="Helical" evidence="2">
    <location>
        <begin position="63"/>
        <end position="87"/>
    </location>
</feature>